<sequence length="92" mass="10056">MWARRWTGIIPTSFWRQGGTRKKLPGTAIRTYRRDPETTGAGPAIYDGNGSVGGNRGARRRVMDGLRGGFEVSGGSDDNILVFVGEEMPFLP</sequence>
<keyword evidence="3" id="KW-1185">Reference proteome</keyword>
<comment type="caution">
    <text evidence="2">The sequence shown here is derived from an EMBL/GenBank/DDBJ whole genome shotgun (WGS) entry which is preliminary data.</text>
</comment>
<reference evidence="2 3" key="1">
    <citation type="submission" date="2023-01" db="EMBL/GenBank/DDBJ databases">
        <title>Analysis of 21 Apiospora genomes using comparative genomics revels a genus with tremendous synthesis potential of carbohydrate active enzymes and secondary metabolites.</title>
        <authorList>
            <person name="Sorensen T."/>
        </authorList>
    </citation>
    <scope>NUCLEOTIDE SEQUENCE [LARGE SCALE GENOMIC DNA]</scope>
    <source>
        <strain evidence="2 3">CBS 135458</strain>
    </source>
</reference>
<dbReference type="GeneID" id="92092575"/>
<accession>A0ABR1US57</accession>
<evidence type="ECO:0000313" key="3">
    <source>
        <dbReference type="Proteomes" id="UP001480595"/>
    </source>
</evidence>
<proteinExistence type="predicted"/>
<dbReference type="RefSeq" id="XP_066714999.1">
    <property type="nucleotide sequence ID" value="XM_066859512.1"/>
</dbReference>
<dbReference type="Proteomes" id="UP001480595">
    <property type="component" value="Unassembled WGS sequence"/>
</dbReference>
<dbReference type="EMBL" id="JAQQWL010000008">
    <property type="protein sequence ID" value="KAK8061737.1"/>
    <property type="molecule type" value="Genomic_DNA"/>
</dbReference>
<feature type="region of interest" description="Disordered" evidence="1">
    <location>
        <begin position="33"/>
        <end position="57"/>
    </location>
</feature>
<name>A0ABR1US57_9PEZI</name>
<protein>
    <submittedName>
        <fullName evidence="2">Uncharacterized protein</fullName>
    </submittedName>
</protein>
<evidence type="ECO:0000256" key="1">
    <source>
        <dbReference type="SAM" id="MobiDB-lite"/>
    </source>
</evidence>
<organism evidence="2 3">
    <name type="scientific">Apiospora phragmitis</name>
    <dbReference type="NCBI Taxonomy" id="2905665"/>
    <lineage>
        <taxon>Eukaryota</taxon>
        <taxon>Fungi</taxon>
        <taxon>Dikarya</taxon>
        <taxon>Ascomycota</taxon>
        <taxon>Pezizomycotina</taxon>
        <taxon>Sordariomycetes</taxon>
        <taxon>Xylariomycetidae</taxon>
        <taxon>Amphisphaeriales</taxon>
        <taxon>Apiosporaceae</taxon>
        <taxon>Apiospora</taxon>
    </lineage>
</organism>
<gene>
    <name evidence="2" type="ORF">PG994_008103</name>
</gene>
<evidence type="ECO:0000313" key="2">
    <source>
        <dbReference type="EMBL" id="KAK8061737.1"/>
    </source>
</evidence>